<evidence type="ECO:0000313" key="2">
    <source>
        <dbReference type="EMBL" id="CAA9432498.1"/>
    </source>
</evidence>
<feature type="non-terminal residue" evidence="2">
    <location>
        <position position="1"/>
    </location>
</feature>
<organism evidence="2">
    <name type="scientific">uncultured Rubrobacteraceae bacterium</name>
    <dbReference type="NCBI Taxonomy" id="349277"/>
    <lineage>
        <taxon>Bacteria</taxon>
        <taxon>Bacillati</taxon>
        <taxon>Actinomycetota</taxon>
        <taxon>Rubrobacteria</taxon>
        <taxon>Rubrobacterales</taxon>
        <taxon>Rubrobacteraceae</taxon>
        <taxon>environmental samples</taxon>
    </lineage>
</organism>
<gene>
    <name evidence="2" type="ORF">AVDCRST_MAG37-731</name>
</gene>
<accession>A0A6J4Q745</accession>
<feature type="region of interest" description="Disordered" evidence="1">
    <location>
        <begin position="50"/>
        <end position="77"/>
    </location>
</feature>
<evidence type="ECO:0000256" key="1">
    <source>
        <dbReference type="SAM" id="MobiDB-lite"/>
    </source>
</evidence>
<feature type="region of interest" description="Disordered" evidence="1">
    <location>
        <begin position="101"/>
        <end position="129"/>
    </location>
</feature>
<feature type="compositionally biased region" description="Polar residues" evidence="1">
    <location>
        <begin position="51"/>
        <end position="77"/>
    </location>
</feature>
<protein>
    <submittedName>
        <fullName evidence="2">Uncharacterized protein</fullName>
    </submittedName>
</protein>
<reference evidence="2" key="1">
    <citation type="submission" date="2020-02" db="EMBL/GenBank/DDBJ databases">
        <authorList>
            <person name="Meier V. D."/>
        </authorList>
    </citation>
    <scope>NUCLEOTIDE SEQUENCE</scope>
    <source>
        <strain evidence="2">AVDCRST_MAG37</strain>
    </source>
</reference>
<proteinExistence type="predicted"/>
<feature type="non-terminal residue" evidence="2">
    <location>
        <position position="129"/>
    </location>
</feature>
<dbReference type="AlphaFoldDB" id="A0A6J4Q745"/>
<feature type="compositionally biased region" description="Polar residues" evidence="1">
    <location>
        <begin position="107"/>
        <end position="117"/>
    </location>
</feature>
<dbReference type="EMBL" id="CADCVD010000028">
    <property type="protein sequence ID" value="CAA9432498.1"/>
    <property type="molecule type" value="Genomic_DNA"/>
</dbReference>
<sequence>CRYFTEMLEVSEGLTSSSSTLTTTLRLPPSRLDAGIRASISSGRRWPVRTPQATRCLSTSTSSVRIGRASSNESSKGSLLGWTLLKYSRFVPRTSSFFSLHNPDMRSISTGGRNTPQGFGKGRYGSPNT</sequence>
<name>A0A6J4Q745_9ACTN</name>